<dbReference type="EMBL" id="CAUYUJ010017656">
    <property type="protein sequence ID" value="CAK0876671.1"/>
    <property type="molecule type" value="Genomic_DNA"/>
</dbReference>
<organism evidence="3 4">
    <name type="scientific">Prorocentrum cordatum</name>
    <dbReference type="NCBI Taxonomy" id="2364126"/>
    <lineage>
        <taxon>Eukaryota</taxon>
        <taxon>Sar</taxon>
        <taxon>Alveolata</taxon>
        <taxon>Dinophyceae</taxon>
        <taxon>Prorocentrales</taxon>
        <taxon>Prorocentraceae</taxon>
        <taxon>Prorocentrum</taxon>
    </lineage>
</organism>
<feature type="region of interest" description="Disordered" evidence="1">
    <location>
        <begin position="74"/>
        <end position="163"/>
    </location>
</feature>
<feature type="signal peptide" evidence="2">
    <location>
        <begin position="1"/>
        <end position="25"/>
    </location>
</feature>
<feature type="compositionally biased region" description="Basic and acidic residues" evidence="1">
    <location>
        <begin position="118"/>
        <end position="130"/>
    </location>
</feature>
<evidence type="ECO:0000256" key="2">
    <source>
        <dbReference type="SAM" id="SignalP"/>
    </source>
</evidence>
<comment type="caution">
    <text evidence="3">The sequence shown here is derived from an EMBL/GenBank/DDBJ whole genome shotgun (WGS) entry which is preliminary data.</text>
</comment>
<reference evidence="3" key="1">
    <citation type="submission" date="2023-10" db="EMBL/GenBank/DDBJ databases">
        <authorList>
            <person name="Chen Y."/>
            <person name="Shah S."/>
            <person name="Dougan E. K."/>
            <person name="Thang M."/>
            <person name="Chan C."/>
        </authorList>
    </citation>
    <scope>NUCLEOTIDE SEQUENCE [LARGE SCALE GENOMIC DNA]</scope>
</reference>
<keyword evidence="4" id="KW-1185">Reference proteome</keyword>
<sequence length="163" mass="17419">AGSAPPHANWRARLAFVYILEVVVMEQASDADIAIAAAGPRLDDAGTTTEGGAILAGRCWTAQCDVETLRGELKPSAGGKQAHFPSVLEDETDAAEEDVEDEMHELETDGAENTTLDEAVRDDHHSETRESGAASAEAQPPLLQVVERERHAEAIDEQTTEGM</sequence>
<keyword evidence="2" id="KW-0732">Signal</keyword>
<feature type="non-terminal residue" evidence="3">
    <location>
        <position position="1"/>
    </location>
</feature>
<protein>
    <submittedName>
        <fullName evidence="3">Uncharacterized protein</fullName>
    </submittedName>
</protein>
<accession>A0ABN9VT52</accession>
<evidence type="ECO:0000256" key="1">
    <source>
        <dbReference type="SAM" id="MobiDB-lite"/>
    </source>
</evidence>
<feature type="compositionally biased region" description="Acidic residues" evidence="1">
    <location>
        <begin position="88"/>
        <end position="110"/>
    </location>
</feature>
<gene>
    <name evidence="3" type="ORF">PCOR1329_LOCUS60971</name>
</gene>
<feature type="chain" id="PRO_5046263183" evidence="2">
    <location>
        <begin position="26"/>
        <end position="163"/>
    </location>
</feature>
<feature type="non-terminal residue" evidence="3">
    <location>
        <position position="163"/>
    </location>
</feature>
<evidence type="ECO:0000313" key="3">
    <source>
        <dbReference type="EMBL" id="CAK0876671.1"/>
    </source>
</evidence>
<proteinExistence type="predicted"/>
<evidence type="ECO:0000313" key="4">
    <source>
        <dbReference type="Proteomes" id="UP001189429"/>
    </source>
</evidence>
<name>A0ABN9VT52_9DINO</name>
<dbReference type="Proteomes" id="UP001189429">
    <property type="component" value="Unassembled WGS sequence"/>
</dbReference>